<dbReference type="Pfam" id="PF00620">
    <property type="entry name" value="RhoGAP"/>
    <property type="match status" value="1"/>
</dbReference>
<keyword evidence="15 30" id="KW-0802">TPR repeat</keyword>
<feature type="binding site" evidence="31">
    <location>
        <begin position="251"/>
        <end position="258"/>
    </location>
    <ligand>
        <name>ATP</name>
        <dbReference type="ChEBI" id="CHEBI:30616"/>
    </ligand>
</feature>
<dbReference type="Gene3D" id="3.40.850.10">
    <property type="entry name" value="Kinesin motor domain"/>
    <property type="match status" value="2"/>
</dbReference>
<evidence type="ECO:0000256" key="25">
    <source>
        <dbReference type="ARBA" id="ARBA00023212"/>
    </source>
</evidence>
<feature type="repeat" description="TPR" evidence="30">
    <location>
        <begin position="3335"/>
        <end position="3368"/>
    </location>
</feature>
<evidence type="ECO:0000256" key="3">
    <source>
        <dbReference type="ARBA" id="ARBA00004309"/>
    </source>
</evidence>
<feature type="transmembrane region" description="Helical" evidence="32">
    <location>
        <begin position="2942"/>
        <end position="2961"/>
    </location>
</feature>
<keyword evidence="16" id="KW-0862">Zinc</keyword>
<feature type="compositionally biased region" description="Low complexity" evidence="33">
    <location>
        <begin position="2547"/>
        <end position="2583"/>
    </location>
</feature>
<feature type="region of interest" description="Disordered" evidence="33">
    <location>
        <begin position="2366"/>
        <end position="2417"/>
    </location>
</feature>
<keyword evidence="14" id="KW-0863">Zinc-finger</keyword>
<dbReference type="GO" id="GO:0051015">
    <property type="term" value="F:actin filament binding"/>
    <property type="evidence" value="ECO:0007669"/>
    <property type="project" value="TreeGrafter"/>
</dbReference>
<feature type="region of interest" description="Disordered" evidence="33">
    <location>
        <begin position="2441"/>
        <end position="2639"/>
    </location>
</feature>
<dbReference type="FunFam" id="3.30.60.20:FF:000020">
    <property type="entry name" value="Putative unconventional myosin-IXa"/>
    <property type="match status" value="1"/>
</dbReference>
<feature type="compositionally biased region" description="Basic and acidic residues" evidence="33">
    <location>
        <begin position="2586"/>
        <end position="2596"/>
    </location>
</feature>
<name>A0A6A4TEQ3_SCOMX</name>
<dbReference type="PROSITE" id="PS50005">
    <property type="entry name" value="TPR"/>
    <property type="match status" value="5"/>
</dbReference>
<evidence type="ECO:0000256" key="10">
    <source>
        <dbReference type="ARBA" id="ARBA00022692"/>
    </source>
</evidence>
<dbReference type="PROSITE" id="PS50238">
    <property type="entry name" value="RHOGAP"/>
    <property type="match status" value="1"/>
</dbReference>
<dbReference type="Gene3D" id="1.25.40.10">
    <property type="entry name" value="Tetratricopeptide repeat domain"/>
    <property type="match status" value="3"/>
</dbReference>
<dbReference type="FunFam" id="1.10.555.10:FF:000009">
    <property type="entry name" value="unconventional myosin-IXa isoform X1"/>
    <property type="match status" value="1"/>
</dbReference>
<evidence type="ECO:0000259" key="34">
    <source>
        <dbReference type="PROSITE" id="PS50081"/>
    </source>
</evidence>
<evidence type="ECO:0000256" key="11">
    <source>
        <dbReference type="ARBA" id="ARBA00022723"/>
    </source>
</evidence>
<feature type="compositionally biased region" description="Basic and acidic residues" evidence="33">
    <location>
        <begin position="1183"/>
        <end position="1196"/>
    </location>
</feature>
<protein>
    <recommendedName>
        <fullName evidence="32">Secretory carrier-associated membrane protein</fullName>
        <shortName evidence="32">Secretory carrier membrane protein</shortName>
    </recommendedName>
</protein>
<evidence type="ECO:0000256" key="28">
    <source>
        <dbReference type="ARBA" id="ARBA00034103"/>
    </source>
</evidence>
<evidence type="ECO:0000256" key="30">
    <source>
        <dbReference type="PROSITE-ProRule" id="PRU00339"/>
    </source>
</evidence>
<sequence length="3618" mass="407759">MSARDGVGGVGTLGRRQRFENSDFTVRIYPGPLAEGTIYCPISARKTTTAAEAIEHVIGRLHLDRTKCYVLAEVKEFGGEEWILNPSDCPVQRMMLWPRVALEHRSLSGGDDYRFLLRQKNLDGSIHYGGSLQMWLQITEERRRMVERGLLPQPESQGDHADLCRLPELNERSLLDNLRSRFQQEKIYTYVGSILIVINPFKFLPIYNPKYVKMYDNHTLGDLEPHIYAVADVAYHTMLQRRRNQCIVISGESGSGKTQSTNFLIHHLTALSQKGFASGVEQIILGAGPVLEAFGNAKTAHNNNSSRFGKFIQVNYQESGTVRGAYVEKYLLEKSRLVYQEHNERNYHVFYYLLAGSSEDERAAFHLKKPEEYHYLSQDCFTVEGEDLKHDFERLQLAMEMVGFLPSTRKQIFSLLSAILHLGNICYKRKTYRDDSIDICNPEVLPVVSELLEVKEEMLFEALTTRKTVTVGEKLIVPYKLSEAGTVRDSMAKSLYSALFDWIVFRINHALLNMKDLEDTTMVLSIGVLDIFGFEDFENNSFEQFCINFANERLQHYFNQHIFKLEQEEYRAEGISWRNIDYSDNTDCINLISKKPTALFHLLDEECNFPQATNQTLLDKFKRQHEGNCYIEFPAVMEPAFIIRHYAGKVKYGVKDFREKNTDHMRPDIVALLKSSKNAFICGLIGIDPSATFRWAVLRAYFRALVAFREAGRRHTQKKTGHDDAAPCALLKSVDSFSFLQHPVHQRSLEILQRCKEEKHSVPRRSPRTPLSDLQGSNAINDKSPRGSPGLGWNGRAGRHSRLSSSSSAADEDGIFVNTASSKLLERAHDILMRNKNYKSKPVLPKASLNKLMETLGQSEPYFVKCIRSNAEKLPVRFNDNLVLRQLRYTGMLETVRIRQSGYNIKYNFKVFLREAERQQLQALLHSEVLRLIVMLQRRFRARLERRHFVRMREAAICIQVFLREAERQQLQALLHSEVLRLIVMLQRRFRARLERRHFVRMREAAICIQSVEEEEEEYDPYVQEGAALCLQAHWRGYRERQRFRQWREAALVLQRAWRSWLQRRCTAALVIQTAWRCHRARDDYLRLYCAVVRLQAFGRGFLARQSFRELREQRLTEEQQQEKLLQPQNGQVSLSPDEEEEEEEEEEPTERIMGLDLSTWQDRSYQQRQRSLSSDDAAIREEAEGGEHAATKEDSSTALTEGPGSTSSSTVVVRERSRTVDEPGQKTTRSKRESRRMRELEQAKFSLELLKVRATSGGASSPSEERRWSVELVAPATPTLCSPQGTPDSQSSKGSFELLSMDEVAPKATEEVTDSEDPCSPVSSVFEPNEEVVSASPPPEEPRAAGVSDAPAQPGSQGRADMDLAAAPAAPTHPPKIENYLPTFYVPAGEGSAAVSRRPAEEPQQSPEAAVSTAKPVRERQESMRRPVVVVISMQKESPLSEELFDFVRPPVEVRNSAAQAADVTPSPRKPEPATVPRGPVPAPSSVPRADQAVIDKLVRLNEEKEERQRSQRQQNEKEMMEQIRQQKEALERQRRFFAQYERDMFEKQRGEALHRIQQSRQGGPDVGRTETSGKPLRPSSLQTERTAGLAPHARTQSDSTARSLHPPPGAEIKGGAPYPQLPPPPASAPRHKHVESRPAAEGWAPKLKLESRDGGGGARGRAAAKKPPGHQGATVSVTDKSGKIFFSPEDKVTFAKFDGDAVTIETHVSIPREAATPVAKPAKGTKARDVGRVGQKKKARMARTRSDFLTRAPVTSLGGDSDEDGCDGGGGGSLSSRHYTLPLSKQGSTDGGLRESCFSDSDMPASSEEQKKIHKAMSSGDLVKVDSMRKNSQDGRVRGKMRFWGKTKNGDKKTSREKLICGADSMDGDYGDTGPLLGEAGQENMSPPCSPDLTTLDRGFRELKENKEPSPKVKRRRSVKISSVALESAQWQSDALQILTCTNDYRSMNDFLMKKINDLETEDSKKDTMVDVVFKKALKEFRLNIFNSYSTALAMDDGKSIRYKDLYALFEHILEKTMRQEQRDWSESPVKVWVNTFKVFLDEFMTEYKPLDSTLSKPAPKPERKKRRKKETDIVEEHNGHIFKSTQYSIPTYCEYCSSLIWMMDRACVCKLCRYACHRKCCQKTTTKCSKKFDPELSSRQFGVEVSRLTNDERTVPLVVEKLINYIEMHGLYTEGIYRKSGSTNKIRELKQGLDTDVDSMNLDDYNIHVIASVFKQWLRDLPNPLMTFELYEEFIRAMGLQDKKEMLRGVYSVIDQLSRTHLNTLERLIFHLVRIALQEETNRMSANALAIVFAPCILRCPDTIDPLQSVQDISKTTACVELIICEQMNKYRVRLKDISTLEFAENKAKCRLTLIRRSMGKGHLQRLSYTPSPPVSPRLPPVANAAVEESGGEEGADSSAEISEHQQAAMQQEERVLTEQIESLQKEKEELTFEILTLEPRASDDETLESEASIGTADSSENLNVDSEGTISDFSERGPVLTSPWPRRSDGKSPRHRVLHRQPDSLDSVDSCYSVSSYSSSSHFHPSSSSSSSATGRRFRFHSKSPSQGSGSAQAQSQTQPQSQALNASRASRSNSIDSSPTGDHEGTYDERPQFTSRGTFNPEKGKQKLKGGRQSTQRHPRDSGGHGRDPPDIQQQLVLYGSNEFMAFVERVNTSDNELLARRAAHAQTPGGVSQQPAGLKEEQRQQQREPDGSNRRRHGDERAVASFPPQAVNLCPTMSGFDSNPFADPVDVNPFQDASVTQATSGVTEGTGEFNPFSAAEMGIHSGTTIPISSVASQPAVLPTSSEQSAKATVTAAQANLVRQQEELEKKAAELDRKEQELQNRSTGRGNTGAKENNWPPLPSFSPVKPCFYQDFEEDIPEEYRRICKRMYYLWMFHSATLFLNVLACLAYFTVDASNGVDFGLSILWFILFTPVSFVCWYRPVYRAFRSDSSFSFFFFFFVFFFQVAVYIIQTVGIPRWGNSGWITAISMIRLNLAVAVVMLVVAGFFTVNAVLAIILLKMLPVSTEAKKRRAPKAPELPIVERRNWLIHQHYILKDYETCKANIKEQLQETNGMCEYAIYVQALILRLEGKIQQSLELFQSCAILNPSSADNLKQVARSLFLLGRHKAAIEFYHEAARLNEKDWEISHNLGVCHFFIKDFKSAEEHLNMALQICKHDKTFMMLGQVHLLAGETDKAIDVYKRAVEYSPENTDLLTTLGLLFLQLGKYQKAFEHLGNALTFDPNNYKAILAAGSMMQTHGDFDVAMNKYRVAACAVPESPPLWNNIGMCFFGKKKYVAAISCLKRANYLSPFDWKVLYNLGLVHLTMQQYASAFHFLSAAINLHPRMGELYMLLAVALTNLEDVENATRAYEQAVTLDESNPLVNLNFAIFLYNHGEKKGALDQYQEMERKVNLLRDSSSNFEFDLELMDMAQKMGAALQVAESLVWTIPGKDSKSKPSSAAATKPPGAALGTNQALGQAMSSAASYNKNIQLPTGTNYQYGLLCVKSSIKCVGVPKGPSMPLEPEPDDAKAPGPPADPPGSPQPAESDNPKPRTSRRKTKVLVELGAWIACGRNFYKPADGPAELVERSHSDEEEEHLISLVHLVFEAQGRFVSVDCVSEIVNEGVKRWI</sequence>
<evidence type="ECO:0000259" key="36">
    <source>
        <dbReference type="PROSITE" id="PS50238"/>
    </source>
</evidence>
<feature type="region of interest" description="Disordered" evidence="33">
    <location>
        <begin position="756"/>
        <end position="808"/>
    </location>
</feature>
<feature type="compositionally biased region" description="Basic residues" evidence="33">
    <location>
        <begin position="1736"/>
        <end position="1745"/>
    </location>
</feature>
<feature type="compositionally biased region" description="Basic and acidic residues" evidence="33">
    <location>
        <begin position="1498"/>
        <end position="1529"/>
    </location>
</feature>
<dbReference type="SUPFAM" id="SSF48350">
    <property type="entry name" value="GTPase activation domain, GAP"/>
    <property type="match status" value="1"/>
</dbReference>
<dbReference type="FunFam" id="3.40.850.10:FF:000008">
    <property type="entry name" value="Putative unconventional myosin-IXa"/>
    <property type="match status" value="1"/>
</dbReference>
<dbReference type="GO" id="GO:0035556">
    <property type="term" value="P:intracellular signal transduction"/>
    <property type="evidence" value="ECO:0007669"/>
    <property type="project" value="InterPro"/>
</dbReference>
<dbReference type="InterPro" id="IPR008936">
    <property type="entry name" value="Rho_GTPase_activation_prot"/>
</dbReference>
<keyword evidence="31" id="KW-0009">Actin-binding</keyword>
<feature type="region of interest" description="Disordered" evidence="33">
    <location>
        <begin position="3505"/>
        <end position="3546"/>
    </location>
</feature>
<keyword evidence="24 31" id="KW-0505">Motor protein</keyword>
<feature type="compositionally biased region" description="Pro residues" evidence="33">
    <location>
        <begin position="2374"/>
        <end position="2383"/>
    </location>
</feature>
<evidence type="ECO:0000256" key="16">
    <source>
        <dbReference type="ARBA" id="ARBA00022833"/>
    </source>
</evidence>
<feature type="transmembrane region" description="Helical" evidence="32">
    <location>
        <begin position="2912"/>
        <end position="2930"/>
    </location>
</feature>
<keyword evidence="10 32" id="KW-0812">Transmembrane</keyword>
<evidence type="ECO:0000256" key="18">
    <source>
        <dbReference type="ARBA" id="ARBA00022989"/>
    </source>
</evidence>
<feature type="compositionally biased region" description="Polar residues" evidence="33">
    <location>
        <begin position="1280"/>
        <end position="1295"/>
    </location>
</feature>
<comment type="subcellular location">
    <subcellularLocation>
        <location evidence="3">Cell projection</location>
        <location evidence="3">Cilium membrane</location>
    </subcellularLocation>
    <subcellularLocation>
        <location evidence="5">Cell projection</location>
        <location evidence="5">Growth cone</location>
    </subcellularLocation>
    <subcellularLocation>
        <location evidence="4">Cytoplasm</location>
        <location evidence="4">Cytoskeleton</location>
        <location evidence="4">Microtubule organizing center</location>
        <location evidence="4">Centrosome</location>
        <location evidence="4">Centriolar satellite</location>
    </subcellularLocation>
    <subcellularLocation>
        <location evidence="1 32">Membrane</location>
        <topology evidence="1 32">Multi-pass membrane protein</topology>
    </subcellularLocation>
    <subcellularLocation>
        <location evidence="2">Membrane</location>
        <topology evidence="2">Single-pass membrane protein</topology>
    </subcellularLocation>
    <subcellularLocation>
        <location evidence="28">Synapse</location>
    </subcellularLocation>
</comment>
<evidence type="ECO:0000256" key="6">
    <source>
        <dbReference type="ARBA" id="ARBA00008314"/>
    </source>
</evidence>
<feature type="compositionally biased region" description="Basic and acidic residues" evidence="33">
    <location>
        <begin position="2817"/>
        <end position="2827"/>
    </location>
</feature>
<dbReference type="Pfam" id="PF00612">
    <property type="entry name" value="IQ"/>
    <property type="match status" value="4"/>
</dbReference>
<keyword evidence="22 31" id="KW-0518">Myosin</keyword>
<evidence type="ECO:0000256" key="9">
    <source>
        <dbReference type="ARBA" id="ARBA00022490"/>
    </source>
</evidence>
<dbReference type="InterPro" id="IPR046349">
    <property type="entry name" value="C1-like_sf"/>
</dbReference>
<dbReference type="PRINTS" id="PR00193">
    <property type="entry name" value="MYOSINHEAVY"/>
</dbReference>
<keyword evidence="23 32" id="KW-0472">Membrane</keyword>
<evidence type="ECO:0000256" key="33">
    <source>
        <dbReference type="SAM" id="MobiDB-lite"/>
    </source>
</evidence>
<dbReference type="SUPFAM" id="SSF54236">
    <property type="entry name" value="Ubiquitin-like"/>
    <property type="match status" value="1"/>
</dbReference>
<dbReference type="GO" id="GO:0016459">
    <property type="term" value="C:myosin complex"/>
    <property type="evidence" value="ECO:0007669"/>
    <property type="project" value="UniProtKB-KW"/>
</dbReference>
<dbReference type="PROSITE" id="PS50293">
    <property type="entry name" value="TPR_REGION"/>
    <property type="match status" value="2"/>
</dbReference>
<feature type="domain" description="Ras-associating" evidence="35">
    <location>
        <begin position="22"/>
        <end position="122"/>
    </location>
</feature>
<accession>A0A6A4TEQ3</accession>
<keyword evidence="25" id="KW-0206">Cytoskeleton</keyword>
<dbReference type="InterPro" id="IPR046987">
    <property type="entry name" value="Myo9"/>
</dbReference>
<keyword evidence="26" id="KW-0966">Cell projection</keyword>
<feature type="region of interest" description="Disordered" evidence="33">
    <location>
        <begin position="1550"/>
        <end position="1678"/>
    </location>
</feature>
<dbReference type="SMART" id="SM00324">
    <property type="entry name" value="RhoGAP"/>
    <property type="match status" value="1"/>
</dbReference>
<dbReference type="PANTHER" id="PTHR46184">
    <property type="entry name" value="UNCONVENTIONAL MYOSIN-IXB-LIKE PROTEIN"/>
    <property type="match status" value="1"/>
</dbReference>
<dbReference type="PROSITE" id="PS51456">
    <property type="entry name" value="MYOSIN_MOTOR"/>
    <property type="match status" value="1"/>
</dbReference>
<dbReference type="Gene3D" id="3.30.60.20">
    <property type="match status" value="1"/>
</dbReference>
<dbReference type="InterPro" id="IPR036961">
    <property type="entry name" value="Kinesin_motor_dom_sf"/>
</dbReference>
<dbReference type="Gene3D" id="3.10.20.90">
    <property type="entry name" value="Phosphatidylinositol 3-kinase Catalytic Subunit, Chain A, domain 1"/>
    <property type="match status" value="1"/>
</dbReference>
<dbReference type="Gene3D" id="1.20.120.720">
    <property type="entry name" value="Myosin VI head, motor domain, U50 subdomain"/>
    <property type="match status" value="1"/>
</dbReference>
<dbReference type="CDD" id="cd01385">
    <property type="entry name" value="MYSc_Myo9"/>
    <property type="match status" value="1"/>
</dbReference>
<dbReference type="SMART" id="SM00028">
    <property type="entry name" value="TPR"/>
    <property type="match status" value="8"/>
</dbReference>
<comment type="similarity">
    <text evidence="6 31">Belongs to the TRAFAC class myosin-kinesin ATPase superfamily. Myosin family.</text>
</comment>
<feature type="region of interest" description="Disordered" evidence="33">
    <location>
        <begin position="1719"/>
        <end position="1838"/>
    </location>
</feature>
<dbReference type="GO" id="GO:0034451">
    <property type="term" value="C:centriolar satellite"/>
    <property type="evidence" value="ECO:0007669"/>
    <property type="project" value="UniProtKB-SubCell"/>
</dbReference>
<dbReference type="FunFam" id="1.20.120.720:FF:000003">
    <property type="entry name" value="Putative unconventional myosin-IXa"/>
    <property type="match status" value="1"/>
</dbReference>
<evidence type="ECO:0000256" key="32">
    <source>
        <dbReference type="RuleBase" id="RU363122"/>
    </source>
</evidence>
<feature type="compositionally biased region" description="Basic and acidic residues" evidence="33">
    <location>
        <begin position="2684"/>
        <end position="2708"/>
    </location>
</feature>
<dbReference type="SUPFAM" id="SSF52540">
    <property type="entry name" value="P-loop containing nucleoside triphosphate hydrolases"/>
    <property type="match status" value="1"/>
</dbReference>
<dbReference type="Gene3D" id="1.10.10.820">
    <property type="match status" value="1"/>
</dbReference>
<keyword evidence="32" id="KW-0813">Transport</keyword>
<feature type="compositionally biased region" description="Polar residues" evidence="33">
    <location>
        <begin position="2459"/>
        <end position="2476"/>
    </location>
</feature>
<evidence type="ECO:0000313" key="38">
    <source>
        <dbReference type="EMBL" id="KAF0042908.1"/>
    </source>
</evidence>
<evidence type="ECO:0000256" key="31">
    <source>
        <dbReference type="PROSITE-ProRule" id="PRU00782"/>
    </source>
</evidence>
<feature type="repeat" description="TPR" evidence="30">
    <location>
        <begin position="3301"/>
        <end position="3334"/>
    </location>
</feature>
<dbReference type="GO" id="GO:0045198">
    <property type="term" value="P:establishment of epithelial cell apical/basal polarity"/>
    <property type="evidence" value="ECO:0007669"/>
    <property type="project" value="TreeGrafter"/>
</dbReference>
<keyword evidence="13 31" id="KW-0547">Nucleotide-binding</keyword>
<dbReference type="InterPro" id="IPR000198">
    <property type="entry name" value="RhoGAP_dom"/>
</dbReference>
<dbReference type="SUPFAM" id="SSF57889">
    <property type="entry name" value="Cysteine-rich domain"/>
    <property type="match status" value="1"/>
</dbReference>
<dbReference type="Pfam" id="PF00063">
    <property type="entry name" value="Myosin_head"/>
    <property type="match status" value="2"/>
</dbReference>
<evidence type="ECO:0000313" key="39">
    <source>
        <dbReference type="Proteomes" id="UP000438429"/>
    </source>
</evidence>
<dbReference type="Gene3D" id="1.10.555.10">
    <property type="entry name" value="Rho GTPase activation protein"/>
    <property type="match status" value="1"/>
</dbReference>
<feature type="compositionally biased region" description="Pro residues" evidence="33">
    <location>
        <begin position="3520"/>
        <end position="3530"/>
    </location>
</feature>
<comment type="similarity">
    <text evidence="27">Belongs to the BBS4 family.</text>
</comment>
<feature type="region of interest" description="Disordered" evidence="33">
    <location>
        <begin position="1119"/>
        <end position="1159"/>
    </location>
</feature>
<feature type="region of interest" description="Actin-binding" evidence="31">
    <location>
        <begin position="849"/>
        <end position="871"/>
    </location>
</feature>
<dbReference type="Pfam" id="PF00788">
    <property type="entry name" value="RA"/>
    <property type="match status" value="1"/>
</dbReference>
<dbReference type="GO" id="GO:0000146">
    <property type="term" value="F:microfilament motor activity"/>
    <property type="evidence" value="ECO:0007669"/>
    <property type="project" value="InterPro"/>
</dbReference>
<evidence type="ECO:0000256" key="1">
    <source>
        <dbReference type="ARBA" id="ARBA00004141"/>
    </source>
</evidence>
<dbReference type="InterPro" id="IPR000159">
    <property type="entry name" value="RA_dom"/>
</dbReference>
<reference evidence="38 39" key="1">
    <citation type="submission" date="2019-06" db="EMBL/GenBank/DDBJ databases">
        <title>Draft genomes of female and male turbot (Scophthalmus maximus).</title>
        <authorList>
            <person name="Xu H."/>
            <person name="Xu X.-W."/>
            <person name="Shao C."/>
            <person name="Chen S."/>
        </authorList>
    </citation>
    <scope>NUCLEOTIDE SEQUENCE [LARGE SCALE GENOMIC DNA]</scope>
    <source>
        <strain evidence="38">Ysfricsl-2016a</strain>
        <tissue evidence="38">Blood</tissue>
    </source>
</reference>
<keyword evidence="11" id="KW-0479">Metal-binding</keyword>
<evidence type="ECO:0000256" key="15">
    <source>
        <dbReference type="ARBA" id="ARBA00022803"/>
    </source>
</evidence>
<evidence type="ECO:0000256" key="21">
    <source>
        <dbReference type="ARBA" id="ARBA00023069"/>
    </source>
</evidence>
<evidence type="ECO:0000256" key="8">
    <source>
        <dbReference type="ARBA" id="ARBA00022475"/>
    </source>
</evidence>
<evidence type="ECO:0000256" key="19">
    <source>
        <dbReference type="ARBA" id="ARBA00023018"/>
    </source>
</evidence>
<evidence type="ECO:0000256" key="2">
    <source>
        <dbReference type="ARBA" id="ARBA00004167"/>
    </source>
</evidence>
<dbReference type="InterPro" id="IPR001609">
    <property type="entry name" value="Myosin_head_motor_dom-like"/>
</dbReference>
<dbReference type="SMART" id="SM00314">
    <property type="entry name" value="RA"/>
    <property type="match status" value="1"/>
</dbReference>
<feature type="transmembrane region" description="Helical" evidence="32">
    <location>
        <begin position="2877"/>
        <end position="2900"/>
    </location>
</feature>
<proteinExistence type="inferred from homology"/>
<dbReference type="SMART" id="SM00015">
    <property type="entry name" value="IQ"/>
    <property type="match status" value="6"/>
</dbReference>
<dbReference type="CDD" id="cd04406">
    <property type="entry name" value="RhoGAP_myosin_IXA"/>
    <property type="match status" value="1"/>
</dbReference>
<dbReference type="FunFam" id="3.40.850.10:FF:000013">
    <property type="entry name" value="unconventional myosin-IXa isoform X1"/>
    <property type="match status" value="1"/>
</dbReference>
<evidence type="ECO:0000256" key="23">
    <source>
        <dbReference type="ARBA" id="ARBA00023136"/>
    </source>
</evidence>
<dbReference type="InterPro" id="IPR027417">
    <property type="entry name" value="P-loop_NTPase"/>
</dbReference>
<evidence type="ECO:0000259" key="35">
    <source>
        <dbReference type="PROSITE" id="PS50200"/>
    </source>
</evidence>
<dbReference type="Pfam" id="PF04144">
    <property type="entry name" value="SCAMP"/>
    <property type="match status" value="1"/>
</dbReference>
<dbReference type="GO" id="GO:0044295">
    <property type="term" value="C:axonal growth cone"/>
    <property type="evidence" value="ECO:0007669"/>
    <property type="project" value="TreeGrafter"/>
</dbReference>
<keyword evidence="12" id="KW-0677">Repeat</keyword>
<dbReference type="PROSITE" id="PS50200">
    <property type="entry name" value="RA"/>
    <property type="match status" value="1"/>
</dbReference>
<comment type="similarity">
    <text evidence="32">Belongs to the SCAMP family.</text>
</comment>
<feature type="repeat" description="TPR" evidence="30">
    <location>
        <begin position="3165"/>
        <end position="3198"/>
    </location>
</feature>
<feature type="compositionally biased region" description="Basic and acidic residues" evidence="33">
    <location>
        <begin position="2623"/>
        <end position="2635"/>
    </location>
</feature>
<gene>
    <name evidence="38" type="ORF">F2P81_004245</name>
</gene>
<dbReference type="PROSITE" id="PS50096">
    <property type="entry name" value="IQ"/>
    <property type="match status" value="3"/>
</dbReference>
<evidence type="ECO:0000256" key="17">
    <source>
        <dbReference type="ARBA" id="ARBA00022840"/>
    </source>
</evidence>
<keyword evidence="8" id="KW-1003">Cell membrane</keyword>
<feature type="region of interest" description="Disordered" evidence="33">
    <location>
        <begin position="2817"/>
        <end position="2844"/>
    </location>
</feature>
<evidence type="ECO:0000256" key="12">
    <source>
        <dbReference type="ARBA" id="ARBA00022737"/>
    </source>
</evidence>
<evidence type="ECO:0000256" key="22">
    <source>
        <dbReference type="ARBA" id="ARBA00023123"/>
    </source>
</evidence>
<dbReference type="FunFam" id="1.25.40.10:FF:000265">
    <property type="entry name" value="Bardet-Biedl syndrome 4 (Human)"/>
    <property type="match status" value="1"/>
</dbReference>
<dbReference type="Gene3D" id="1.20.58.530">
    <property type="match status" value="1"/>
</dbReference>
<keyword evidence="20" id="KW-0175">Coiled coil</keyword>
<keyword evidence="7" id="KW-0343">GTPase activation</keyword>
<feature type="repeat" description="TPR" evidence="30">
    <location>
        <begin position="3199"/>
        <end position="3232"/>
    </location>
</feature>
<feature type="transmembrane region" description="Helical" evidence="32">
    <location>
        <begin position="2982"/>
        <end position="3006"/>
    </location>
</feature>
<dbReference type="GO" id="GO:0045202">
    <property type="term" value="C:synapse"/>
    <property type="evidence" value="ECO:0007669"/>
    <property type="project" value="UniProtKB-SubCell"/>
</dbReference>
<evidence type="ECO:0000256" key="20">
    <source>
        <dbReference type="ARBA" id="ARBA00023054"/>
    </source>
</evidence>
<dbReference type="FunFam" id="1.10.10.820:FF:000003">
    <property type="entry name" value="unconventional myosin-IXa isoform X1"/>
    <property type="match status" value="1"/>
</dbReference>
<dbReference type="SMART" id="SM00242">
    <property type="entry name" value="MYSc"/>
    <property type="match status" value="1"/>
</dbReference>
<dbReference type="Gene3D" id="1.20.5.190">
    <property type="match status" value="3"/>
</dbReference>
<organism evidence="38 39">
    <name type="scientific">Scophthalmus maximus</name>
    <name type="common">Turbot</name>
    <name type="synonym">Psetta maxima</name>
    <dbReference type="NCBI Taxonomy" id="52904"/>
    <lineage>
        <taxon>Eukaryota</taxon>
        <taxon>Metazoa</taxon>
        <taxon>Chordata</taxon>
        <taxon>Craniata</taxon>
        <taxon>Vertebrata</taxon>
        <taxon>Euteleostomi</taxon>
        <taxon>Actinopterygii</taxon>
        <taxon>Neopterygii</taxon>
        <taxon>Teleostei</taxon>
        <taxon>Neoteleostei</taxon>
        <taxon>Acanthomorphata</taxon>
        <taxon>Carangaria</taxon>
        <taxon>Pleuronectiformes</taxon>
        <taxon>Pleuronectoidei</taxon>
        <taxon>Scophthalmidae</taxon>
        <taxon>Scophthalmus</taxon>
    </lineage>
</organism>
<feature type="compositionally biased region" description="Polar residues" evidence="33">
    <location>
        <begin position="772"/>
        <end position="781"/>
    </location>
</feature>
<keyword evidence="9" id="KW-0963">Cytoplasm</keyword>
<dbReference type="InterPro" id="IPR007273">
    <property type="entry name" value="SCAMP"/>
</dbReference>
<keyword evidence="21" id="KW-0969">Cilium</keyword>
<dbReference type="GO" id="GO:0015031">
    <property type="term" value="P:protein transport"/>
    <property type="evidence" value="ECO:0007669"/>
    <property type="project" value="InterPro"/>
</dbReference>
<dbReference type="PANTHER" id="PTHR46184:SF3">
    <property type="entry name" value="UNCONVENTIONAL MYOSIN-IXA"/>
    <property type="match status" value="1"/>
</dbReference>
<feature type="domain" description="Myosin motor" evidence="37">
    <location>
        <begin position="158"/>
        <end position="914"/>
    </location>
</feature>
<comment type="function">
    <text evidence="29">Myosins are actin-based motor molecules with ATPase activity. Unconventional myosins serve in intracellular movements. Regulates Rho by stimulating it's GTPase activity in neurons. Required for the regulation of neurite branching and motor neuron axon guidance.</text>
</comment>
<dbReference type="InterPro" id="IPR002219">
    <property type="entry name" value="PKC_DAG/PE"/>
</dbReference>
<dbReference type="CDD" id="cd20883">
    <property type="entry name" value="C1_Myosin-IXa"/>
    <property type="match status" value="1"/>
</dbReference>
<dbReference type="InterPro" id="IPR029071">
    <property type="entry name" value="Ubiquitin-like_domsf"/>
</dbReference>
<dbReference type="GO" id="GO:0060170">
    <property type="term" value="C:ciliary membrane"/>
    <property type="evidence" value="ECO:0007669"/>
    <property type="project" value="UniProtKB-SubCell"/>
</dbReference>
<evidence type="ECO:0000256" key="29">
    <source>
        <dbReference type="ARBA" id="ARBA00045589"/>
    </source>
</evidence>
<keyword evidence="17 31" id="KW-0067">ATP-binding</keyword>
<feature type="region of interest" description="Disordered" evidence="33">
    <location>
        <begin position="1255"/>
        <end position="1380"/>
    </location>
</feature>
<evidence type="ECO:0000256" key="5">
    <source>
        <dbReference type="ARBA" id="ARBA00004624"/>
    </source>
</evidence>
<dbReference type="InterPro" id="IPR000048">
    <property type="entry name" value="IQ_motif_EF-hand-BS"/>
</dbReference>
<evidence type="ECO:0000256" key="27">
    <source>
        <dbReference type="ARBA" id="ARBA00023778"/>
    </source>
</evidence>
<feature type="region of interest" description="Disordered" evidence="33">
    <location>
        <begin position="1183"/>
        <end position="1241"/>
    </location>
</feature>
<feature type="domain" description="Phorbol-ester/DAG-type" evidence="34">
    <location>
        <begin position="2082"/>
        <end position="2131"/>
    </location>
</feature>
<keyword evidence="19" id="KW-0770">Synapse</keyword>
<dbReference type="GO" id="GO:0005096">
    <property type="term" value="F:GTPase activator activity"/>
    <property type="evidence" value="ECO:0007669"/>
    <property type="project" value="UniProtKB-KW"/>
</dbReference>
<dbReference type="Pfam" id="PF14559">
    <property type="entry name" value="TPR_19"/>
    <property type="match status" value="1"/>
</dbReference>
<evidence type="ECO:0000256" key="13">
    <source>
        <dbReference type="ARBA" id="ARBA00022741"/>
    </source>
</evidence>
<feature type="compositionally biased region" description="Basic and acidic residues" evidence="33">
    <location>
        <begin position="1214"/>
        <end position="1225"/>
    </location>
</feature>
<feature type="region of interest" description="Disordered" evidence="33">
    <location>
        <begin position="1457"/>
        <end position="1529"/>
    </location>
</feature>
<dbReference type="Proteomes" id="UP000438429">
    <property type="component" value="Unassembled WGS sequence"/>
</dbReference>
<dbReference type="InterPro" id="IPR019734">
    <property type="entry name" value="TPR_rpt"/>
</dbReference>
<feature type="region of interest" description="Disordered" evidence="33">
    <location>
        <begin position="2669"/>
        <end position="2709"/>
    </location>
</feature>
<evidence type="ECO:0000259" key="37">
    <source>
        <dbReference type="PROSITE" id="PS51456"/>
    </source>
</evidence>
<dbReference type="InterPro" id="IPR036023">
    <property type="entry name" value="MYSc_Myo9"/>
</dbReference>
<dbReference type="FunFam" id="1.20.58.530:FF:000005">
    <property type="entry name" value="unconventional myosin-IXa isoform X1"/>
    <property type="match status" value="1"/>
</dbReference>
<evidence type="ECO:0000256" key="24">
    <source>
        <dbReference type="ARBA" id="ARBA00023175"/>
    </source>
</evidence>
<keyword evidence="18 32" id="KW-1133">Transmembrane helix</keyword>
<dbReference type="GO" id="GO:0005524">
    <property type="term" value="F:ATP binding"/>
    <property type="evidence" value="ECO:0007669"/>
    <property type="project" value="UniProtKB-UniRule"/>
</dbReference>
<feature type="region of interest" description="Disordered" evidence="33">
    <location>
        <begin position="1392"/>
        <end position="1425"/>
    </location>
</feature>
<dbReference type="FunFam" id="1.25.40.10:FF:000237">
    <property type="entry name" value="Bardet-Biedl syndrome 4 (Human)"/>
    <property type="match status" value="1"/>
</dbReference>
<dbReference type="PROSITE" id="PS50081">
    <property type="entry name" value="ZF_DAG_PE_2"/>
    <property type="match status" value="1"/>
</dbReference>
<dbReference type="SMART" id="SM00109">
    <property type="entry name" value="C1"/>
    <property type="match status" value="1"/>
</dbReference>
<dbReference type="GO" id="GO:0005884">
    <property type="term" value="C:actin filament"/>
    <property type="evidence" value="ECO:0007669"/>
    <property type="project" value="TreeGrafter"/>
</dbReference>
<feature type="compositionally biased region" description="Acidic residues" evidence="33">
    <location>
        <begin position="1137"/>
        <end position="1149"/>
    </location>
</feature>
<dbReference type="GO" id="GO:0008270">
    <property type="term" value="F:zinc ion binding"/>
    <property type="evidence" value="ECO:0007669"/>
    <property type="project" value="UniProtKB-KW"/>
</dbReference>
<feature type="repeat" description="TPR" evidence="30">
    <location>
        <begin position="3098"/>
        <end position="3131"/>
    </location>
</feature>
<evidence type="ECO:0000256" key="26">
    <source>
        <dbReference type="ARBA" id="ARBA00023273"/>
    </source>
</evidence>
<feature type="domain" description="Rho-GAP" evidence="36">
    <location>
        <begin position="2146"/>
        <end position="2334"/>
    </location>
</feature>
<evidence type="ECO:0000256" key="14">
    <source>
        <dbReference type="ARBA" id="ARBA00022771"/>
    </source>
</evidence>
<feature type="compositionally biased region" description="Low complexity" evidence="33">
    <location>
        <begin position="2508"/>
        <end position="2536"/>
    </location>
</feature>
<dbReference type="PROSITE" id="PS00479">
    <property type="entry name" value="ZF_DAG_PE_1"/>
    <property type="match status" value="1"/>
</dbReference>
<dbReference type="InterPro" id="IPR011990">
    <property type="entry name" value="TPR-like_helical_dom_sf"/>
</dbReference>
<evidence type="ECO:0000256" key="7">
    <source>
        <dbReference type="ARBA" id="ARBA00022468"/>
    </source>
</evidence>
<comment type="caution">
    <text evidence="38">The sequence shown here is derived from an EMBL/GenBank/DDBJ whole genome shotgun (WGS) entry which is preliminary data.</text>
</comment>
<evidence type="ECO:0000256" key="4">
    <source>
        <dbReference type="ARBA" id="ARBA00004607"/>
    </source>
</evidence>
<dbReference type="EMBL" id="VEVO01000004">
    <property type="protein sequence ID" value="KAF0042908.1"/>
    <property type="molecule type" value="Genomic_DNA"/>
</dbReference>
<feature type="compositionally biased region" description="Basic and acidic residues" evidence="33">
    <location>
        <begin position="1825"/>
        <end position="1838"/>
    </location>
</feature>
<dbReference type="Pfam" id="PF13181">
    <property type="entry name" value="TPR_8"/>
    <property type="match status" value="1"/>
</dbReference>
<dbReference type="SUPFAM" id="SSF48452">
    <property type="entry name" value="TPR-like"/>
    <property type="match status" value="2"/>
</dbReference>